<sequence>MARDRADPTSGADHDEDVPGGEDEVVEDVQRRAHRHRHSGRLLQRQPRRDGGRRVGIEECVLGQAADPGAGTAEHRLPDGEAGRVGAECHHRAGHLASHRHREDHVEHPGPST</sequence>
<dbReference type="EMBL" id="VSSQ01022383">
    <property type="protein sequence ID" value="MPM68661.1"/>
    <property type="molecule type" value="Genomic_DNA"/>
</dbReference>
<evidence type="ECO:0000256" key="1">
    <source>
        <dbReference type="SAM" id="MobiDB-lite"/>
    </source>
</evidence>
<evidence type="ECO:0000313" key="2">
    <source>
        <dbReference type="EMBL" id="MPM68661.1"/>
    </source>
</evidence>
<comment type="caution">
    <text evidence="2">The sequence shown here is derived from an EMBL/GenBank/DDBJ whole genome shotgun (WGS) entry which is preliminary data.</text>
</comment>
<feature type="compositionally biased region" description="Basic and acidic residues" evidence="1">
    <location>
        <begin position="101"/>
        <end position="113"/>
    </location>
</feature>
<accession>A0A645BVN7</accession>
<gene>
    <name evidence="2" type="ORF">SDC9_115595</name>
</gene>
<reference evidence="2" key="1">
    <citation type="submission" date="2019-08" db="EMBL/GenBank/DDBJ databases">
        <authorList>
            <person name="Kucharzyk K."/>
            <person name="Murdoch R.W."/>
            <person name="Higgins S."/>
            <person name="Loffler F."/>
        </authorList>
    </citation>
    <scope>NUCLEOTIDE SEQUENCE</scope>
</reference>
<proteinExistence type="predicted"/>
<feature type="region of interest" description="Disordered" evidence="1">
    <location>
        <begin position="1"/>
        <end position="54"/>
    </location>
</feature>
<dbReference type="AlphaFoldDB" id="A0A645BVN7"/>
<protein>
    <submittedName>
        <fullName evidence="2">Uncharacterized protein</fullName>
    </submittedName>
</protein>
<feature type="compositionally biased region" description="Acidic residues" evidence="1">
    <location>
        <begin position="14"/>
        <end position="27"/>
    </location>
</feature>
<organism evidence="2">
    <name type="scientific">bioreactor metagenome</name>
    <dbReference type="NCBI Taxonomy" id="1076179"/>
    <lineage>
        <taxon>unclassified sequences</taxon>
        <taxon>metagenomes</taxon>
        <taxon>ecological metagenomes</taxon>
    </lineage>
</organism>
<name>A0A645BVN7_9ZZZZ</name>
<feature type="region of interest" description="Disordered" evidence="1">
    <location>
        <begin position="94"/>
        <end position="113"/>
    </location>
</feature>